<dbReference type="SUPFAM" id="SSF55486">
    <property type="entry name" value="Metalloproteases ('zincins'), catalytic domain"/>
    <property type="match status" value="1"/>
</dbReference>
<dbReference type="AlphaFoldDB" id="A0AA37WL11"/>
<evidence type="ECO:0000313" key="2">
    <source>
        <dbReference type="EMBL" id="GLS25444.1"/>
    </source>
</evidence>
<accession>A0AA37WL11</accession>
<evidence type="ECO:0000313" key="3">
    <source>
        <dbReference type="Proteomes" id="UP001156870"/>
    </source>
</evidence>
<dbReference type="InterPro" id="IPR013783">
    <property type="entry name" value="Ig-like_fold"/>
</dbReference>
<evidence type="ECO:0000256" key="1">
    <source>
        <dbReference type="SAM" id="SignalP"/>
    </source>
</evidence>
<feature type="signal peptide" evidence="1">
    <location>
        <begin position="1"/>
        <end position="20"/>
    </location>
</feature>
<dbReference type="EMBL" id="BSPD01000030">
    <property type="protein sequence ID" value="GLS25444.1"/>
    <property type="molecule type" value="Genomic_DNA"/>
</dbReference>
<keyword evidence="3" id="KW-1185">Reference proteome</keyword>
<dbReference type="Proteomes" id="UP001156870">
    <property type="component" value="Unassembled WGS sequence"/>
</dbReference>
<organism evidence="2 3">
    <name type="scientific">Marinibactrum halimedae</name>
    <dbReference type="NCBI Taxonomy" id="1444977"/>
    <lineage>
        <taxon>Bacteria</taxon>
        <taxon>Pseudomonadati</taxon>
        <taxon>Pseudomonadota</taxon>
        <taxon>Gammaproteobacteria</taxon>
        <taxon>Cellvibrionales</taxon>
        <taxon>Cellvibrionaceae</taxon>
        <taxon>Marinibactrum</taxon>
    </lineage>
</organism>
<sequence>MTVAVIRNLLVFLVYTSLVACGGGGSSSGGNGGNTGGGTDPSMVTLSGTITFDKVNHNSESPYGLDYNNITQEPARGVTVVLLDSADNELSRTVTHEEDGSYSFQVSANSTVRVRVRAEIISTSGAQYDFKVTDNTSGNSIYVLQGSLVSVGSADSTRDLHAGSGWNATTNSYNDSARVAAPFAIIDTIYTTVRAFVDVDPDVIFPASEVRWSTRNRSVFGNLAEGEIFTSFYTSGEKVIYLLGAADSDTDEYDSHVIAHEWGHYFEDNLSRSDSIGGNHTQSSKLDMRLAFGEGWGNALAAMALDDSLYKDSLGNMQRSAISFDIENNENLVKGWYSEASVQSILYDIFDALDDGSDTLSDGLASIYDVMTSASYRSAEFFTSIHLFLTELKSAYPSLEIPIDALAAEQEIHVEDAVGTNEANSGSTRETVNAGVDSPLPIYRTIQIGTSETVCLNNAFGERNKLGNRAYFKLENVPFGNYDLAIVRISGGLTNPDVFGYQGGDIVIVGNSSVSNSELLVQTLSGTYLFDVTDSRLGSRGINESITQNCFSFTIANS</sequence>
<gene>
    <name evidence="2" type="ORF">GCM10007877_11580</name>
</gene>
<dbReference type="Gene3D" id="2.60.40.10">
    <property type="entry name" value="Immunoglobulins"/>
    <property type="match status" value="1"/>
</dbReference>
<name>A0AA37WL11_9GAMM</name>
<protein>
    <recommendedName>
        <fullName evidence="4">Lipoprotein</fullName>
    </recommendedName>
</protein>
<keyword evidence="1" id="KW-0732">Signal</keyword>
<reference evidence="2 3" key="1">
    <citation type="journal article" date="2014" name="Int. J. Syst. Evol. Microbiol.">
        <title>Complete genome sequence of Corynebacterium casei LMG S-19264T (=DSM 44701T), isolated from a smear-ripened cheese.</title>
        <authorList>
            <consortium name="US DOE Joint Genome Institute (JGI-PGF)"/>
            <person name="Walter F."/>
            <person name="Albersmeier A."/>
            <person name="Kalinowski J."/>
            <person name="Ruckert C."/>
        </authorList>
    </citation>
    <scope>NUCLEOTIDE SEQUENCE [LARGE SCALE GENOMIC DNA]</scope>
    <source>
        <strain evidence="2 3">NBRC 110095</strain>
    </source>
</reference>
<evidence type="ECO:0008006" key="4">
    <source>
        <dbReference type="Google" id="ProtNLM"/>
    </source>
</evidence>
<proteinExistence type="predicted"/>
<dbReference type="RefSeq" id="WP_232592052.1">
    <property type="nucleotide sequence ID" value="NZ_BSPD01000030.1"/>
</dbReference>
<feature type="chain" id="PRO_5041431547" description="Lipoprotein" evidence="1">
    <location>
        <begin position="21"/>
        <end position="558"/>
    </location>
</feature>
<comment type="caution">
    <text evidence="2">The sequence shown here is derived from an EMBL/GenBank/DDBJ whole genome shotgun (WGS) entry which is preliminary data.</text>
</comment>
<dbReference type="PROSITE" id="PS51257">
    <property type="entry name" value="PROKAR_LIPOPROTEIN"/>
    <property type="match status" value="1"/>
</dbReference>